<feature type="disulfide bond" evidence="13">
    <location>
        <begin position="1626"/>
        <end position="1635"/>
    </location>
</feature>
<feature type="domain" description="Laminin IV type A" evidence="18">
    <location>
        <begin position="533"/>
        <end position="718"/>
    </location>
</feature>
<dbReference type="InterPro" id="IPR008211">
    <property type="entry name" value="Laminin_N"/>
</dbReference>
<dbReference type="InterPro" id="IPR001791">
    <property type="entry name" value="Laminin_G"/>
</dbReference>
<evidence type="ECO:0000259" key="19">
    <source>
        <dbReference type="PROSITE" id="PS51117"/>
    </source>
</evidence>
<comment type="subunit">
    <text evidence="11">Laminin is a complex glycoprotein, consisting of three different polypeptide chains (alpha, beta, gamma), which are bound to each other by disulfide bonds into a cross-shaped molecule comprising one long and three short arms with globules at each end.</text>
</comment>
<dbReference type="InterPro" id="IPR000742">
    <property type="entry name" value="EGF"/>
</dbReference>
<feature type="disulfide bond" evidence="13">
    <location>
        <begin position="1061"/>
        <end position="1078"/>
    </location>
</feature>
<dbReference type="Pfam" id="PF00053">
    <property type="entry name" value="EGF_laminin"/>
    <property type="match status" value="17"/>
</dbReference>
<dbReference type="Gene3D" id="2.60.120.260">
    <property type="entry name" value="Galactose-binding domain-like"/>
    <property type="match status" value="1"/>
</dbReference>
<feature type="disulfide bond" evidence="13">
    <location>
        <begin position="982"/>
        <end position="991"/>
    </location>
</feature>
<feature type="chain" id="PRO_5043337552" description="Laminin subunit alpha-1" evidence="15">
    <location>
        <begin position="25"/>
        <end position="3261"/>
    </location>
</feature>
<dbReference type="FunFam" id="2.10.25.10:FF:000130">
    <property type="entry name" value="Laminin subunit beta 1"/>
    <property type="match status" value="1"/>
</dbReference>
<evidence type="ECO:0000256" key="12">
    <source>
        <dbReference type="PROSITE-ProRule" id="PRU00122"/>
    </source>
</evidence>
<dbReference type="PROSITE" id="PS01248">
    <property type="entry name" value="EGF_LAM_1"/>
    <property type="match status" value="7"/>
</dbReference>
<dbReference type="SMART" id="SM00181">
    <property type="entry name" value="EGF"/>
    <property type="match status" value="9"/>
</dbReference>
<dbReference type="PANTHER" id="PTHR10574">
    <property type="entry name" value="NETRIN/LAMININ-RELATED"/>
    <property type="match status" value="1"/>
</dbReference>
<feature type="disulfide bond" evidence="13">
    <location>
        <begin position="771"/>
        <end position="780"/>
    </location>
</feature>
<feature type="disulfide bond" evidence="13">
    <location>
        <begin position="1175"/>
        <end position="1184"/>
    </location>
</feature>
<dbReference type="SUPFAM" id="SSF49899">
    <property type="entry name" value="Concanavalin A-like lectins/glucanases"/>
    <property type="match status" value="5"/>
</dbReference>
<feature type="domain" description="Laminin EGF-like" evidence="17">
    <location>
        <begin position="914"/>
        <end position="960"/>
    </location>
</feature>
<dbReference type="EMBL" id="CAXITT010000566">
    <property type="protein sequence ID" value="CAL1543632.1"/>
    <property type="molecule type" value="Genomic_DNA"/>
</dbReference>
<feature type="disulfide bond" evidence="13">
    <location>
        <begin position="935"/>
        <end position="944"/>
    </location>
</feature>
<feature type="disulfide bond" evidence="13">
    <location>
        <begin position="1031"/>
        <end position="1040"/>
    </location>
</feature>
<feature type="disulfide bond" evidence="13">
    <location>
        <begin position="1575"/>
        <end position="1584"/>
    </location>
</feature>
<organism evidence="20 21">
    <name type="scientific">Lymnaea stagnalis</name>
    <name type="common">Great pond snail</name>
    <name type="synonym">Helix stagnalis</name>
    <dbReference type="NCBI Taxonomy" id="6523"/>
    <lineage>
        <taxon>Eukaryota</taxon>
        <taxon>Metazoa</taxon>
        <taxon>Spiralia</taxon>
        <taxon>Lophotrochozoa</taxon>
        <taxon>Mollusca</taxon>
        <taxon>Gastropoda</taxon>
        <taxon>Heterobranchia</taxon>
        <taxon>Euthyneura</taxon>
        <taxon>Panpulmonata</taxon>
        <taxon>Hygrophila</taxon>
        <taxon>Lymnaeoidea</taxon>
        <taxon>Lymnaeidae</taxon>
        <taxon>Lymnaea</taxon>
    </lineage>
</organism>
<evidence type="ECO:0000256" key="3">
    <source>
        <dbReference type="ARBA" id="ARBA00022530"/>
    </source>
</evidence>
<feature type="disulfide bond" evidence="13">
    <location>
        <begin position="1059"/>
        <end position="1071"/>
    </location>
</feature>
<dbReference type="InterPro" id="IPR000034">
    <property type="entry name" value="Laminin_IV"/>
</dbReference>
<evidence type="ECO:0000256" key="5">
    <source>
        <dbReference type="ARBA" id="ARBA00022737"/>
    </source>
</evidence>
<dbReference type="GO" id="GO:0005201">
    <property type="term" value="F:extracellular matrix structural constituent"/>
    <property type="evidence" value="ECO:0007669"/>
    <property type="project" value="TreeGrafter"/>
</dbReference>
<feature type="domain" description="Laminin EGF-like" evidence="17">
    <location>
        <begin position="464"/>
        <end position="512"/>
    </location>
</feature>
<dbReference type="FunFam" id="2.10.25.10:FF:000106">
    <property type="entry name" value="Heparan sulfate proteoglycan 2"/>
    <property type="match status" value="1"/>
</dbReference>
<feature type="disulfide bond" evidence="13">
    <location>
        <begin position="916"/>
        <end position="933"/>
    </location>
</feature>
<feature type="domain" description="Laminin N-terminal" evidence="19">
    <location>
        <begin position="30"/>
        <end position="281"/>
    </location>
</feature>
<dbReference type="GO" id="GO:0007411">
    <property type="term" value="P:axon guidance"/>
    <property type="evidence" value="ECO:0007669"/>
    <property type="project" value="TreeGrafter"/>
</dbReference>
<evidence type="ECO:0000256" key="11">
    <source>
        <dbReference type="ARBA" id="ARBA00065619"/>
    </source>
</evidence>
<dbReference type="PROSITE" id="PS51257">
    <property type="entry name" value="PROKAR_LIPOPROTEIN"/>
    <property type="match status" value="1"/>
</dbReference>
<feature type="disulfide bond" evidence="13">
    <location>
        <begin position="1080"/>
        <end position="1089"/>
    </location>
</feature>
<dbReference type="Pfam" id="PF00052">
    <property type="entry name" value="Laminin_B"/>
    <property type="match status" value="2"/>
</dbReference>
<evidence type="ECO:0000256" key="7">
    <source>
        <dbReference type="ARBA" id="ARBA00023054"/>
    </source>
</evidence>
<dbReference type="GO" id="GO:0005604">
    <property type="term" value="C:basement membrane"/>
    <property type="evidence" value="ECO:0007669"/>
    <property type="project" value="UniProtKB-SubCell"/>
</dbReference>
<dbReference type="SMART" id="SM00136">
    <property type="entry name" value="LamNT"/>
    <property type="match status" value="1"/>
</dbReference>
<dbReference type="FunFam" id="2.10.25.10:FF:000033">
    <property type="entry name" value="Laminin subunit alpha 2"/>
    <property type="match status" value="1"/>
</dbReference>
<evidence type="ECO:0000256" key="2">
    <source>
        <dbReference type="ARBA" id="ARBA00022525"/>
    </source>
</evidence>
<dbReference type="CDD" id="cd00110">
    <property type="entry name" value="LamG"/>
    <property type="match status" value="5"/>
</dbReference>
<feature type="disulfide bond" evidence="13">
    <location>
        <begin position="864"/>
        <end position="876"/>
    </location>
</feature>
<feature type="coiled-coil region" evidence="14">
    <location>
        <begin position="2282"/>
        <end position="2316"/>
    </location>
</feature>
<dbReference type="SUPFAM" id="SSF49785">
    <property type="entry name" value="Galactose-binding domain-like"/>
    <property type="match status" value="1"/>
</dbReference>
<feature type="disulfide bond" evidence="13">
    <location>
        <begin position="1605"/>
        <end position="1617"/>
    </location>
</feature>
<evidence type="ECO:0000256" key="9">
    <source>
        <dbReference type="ARBA" id="ARBA00023180"/>
    </source>
</evidence>
<comment type="caution">
    <text evidence="20">The sequence shown here is derived from an EMBL/GenBank/DDBJ whole genome shotgun (WGS) entry which is preliminary data.</text>
</comment>
<proteinExistence type="predicted"/>
<dbReference type="PROSITE" id="PS51115">
    <property type="entry name" value="LAMININ_IVA"/>
    <property type="match status" value="2"/>
</dbReference>
<protein>
    <recommendedName>
        <fullName evidence="22">Laminin subunit alpha-1</fullName>
    </recommendedName>
</protein>
<dbReference type="InterPro" id="IPR008979">
    <property type="entry name" value="Galactose-bd-like_sf"/>
</dbReference>
<evidence type="ECO:0000256" key="6">
    <source>
        <dbReference type="ARBA" id="ARBA00022869"/>
    </source>
</evidence>
<dbReference type="FunFam" id="2.10.25.10:FF:000082">
    <property type="entry name" value="Laminin subunit alpha 1"/>
    <property type="match status" value="2"/>
</dbReference>
<dbReference type="Pfam" id="PF02210">
    <property type="entry name" value="Laminin_G_2"/>
    <property type="match status" value="2"/>
</dbReference>
<feature type="disulfide bond" evidence="13">
    <location>
        <begin position="866"/>
        <end position="883"/>
    </location>
</feature>
<evidence type="ECO:0000259" key="16">
    <source>
        <dbReference type="PROSITE" id="PS50025"/>
    </source>
</evidence>
<dbReference type="PRINTS" id="PR00011">
    <property type="entry name" value="EGFLAMININ"/>
</dbReference>
<dbReference type="InterPro" id="IPR002049">
    <property type="entry name" value="LE_dom"/>
</dbReference>
<keyword evidence="8 13" id="KW-1015">Disulfide bond</keyword>
<feature type="domain" description="Laminin IV type A" evidence="18">
    <location>
        <begin position="1267"/>
        <end position="1454"/>
    </location>
</feature>
<dbReference type="PROSITE" id="PS51117">
    <property type="entry name" value="LAMININ_NTER"/>
    <property type="match status" value="1"/>
</dbReference>
<feature type="disulfide bond" evidence="13">
    <location>
        <begin position="963"/>
        <end position="980"/>
    </location>
</feature>
<feature type="disulfide bond" evidence="12">
    <location>
        <begin position="2470"/>
        <end position="2497"/>
    </location>
</feature>
<dbReference type="FunFam" id="2.10.25.10:FF:000069">
    <property type="entry name" value="Laminin subunit alpha 1"/>
    <property type="match status" value="1"/>
</dbReference>
<dbReference type="GO" id="GO:0009888">
    <property type="term" value="P:tissue development"/>
    <property type="evidence" value="ECO:0007669"/>
    <property type="project" value="TreeGrafter"/>
</dbReference>
<comment type="subcellular location">
    <subcellularLocation>
        <location evidence="1">Secreted</location>
        <location evidence="1">Extracellular space</location>
        <location evidence="1">Extracellular matrix</location>
        <location evidence="1">Basement membrane</location>
    </subcellularLocation>
</comment>
<dbReference type="Proteomes" id="UP001497497">
    <property type="component" value="Unassembled WGS sequence"/>
</dbReference>
<dbReference type="GO" id="GO:0030334">
    <property type="term" value="P:regulation of cell migration"/>
    <property type="evidence" value="ECO:0007669"/>
    <property type="project" value="InterPro"/>
</dbReference>
<evidence type="ECO:0000313" key="21">
    <source>
        <dbReference type="Proteomes" id="UP001497497"/>
    </source>
</evidence>
<accession>A0AAV2IFI4</accession>
<keyword evidence="6" id="KW-0084">Basement membrane</keyword>
<keyword evidence="4 15" id="KW-0732">Signal</keyword>
<keyword evidence="9" id="KW-0325">Glycoprotein</keyword>
<feature type="domain" description="Laminin G" evidence="16">
    <location>
        <begin position="2314"/>
        <end position="2497"/>
    </location>
</feature>
<evidence type="ECO:0000256" key="10">
    <source>
        <dbReference type="ARBA" id="ARBA00023292"/>
    </source>
</evidence>
<feature type="disulfide bond" evidence="13">
    <location>
        <begin position="1607"/>
        <end position="1624"/>
    </location>
</feature>
<dbReference type="Gene3D" id="2.60.120.200">
    <property type="match status" value="5"/>
</dbReference>
<dbReference type="PANTHER" id="PTHR10574:SF436">
    <property type="entry name" value="LAMININ SUBUNIT ALPHA-2"/>
    <property type="match status" value="1"/>
</dbReference>
<feature type="disulfide bond" evidence="13">
    <location>
        <begin position="1156"/>
        <end position="1173"/>
    </location>
</feature>
<keyword evidence="3" id="KW-0272">Extracellular matrix</keyword>
<keyword evidence="21" id="KW-1185">Reference proteome</keyword>
<dbReference type="GO" id="GO:0030155">
    <property type="term" value="P:regulation of cell adhesion"/>
    <property type="evidence" value="ECO:0007669"/>
    <property type="project" value="InterPro"/>
</dbReference>
<dbReference type="SMART" id="SM00281">
    <property type="entry name" value="LamB"/>
    <property type="match status" value="2"/>
</dbReference>
<dbReference type="InterPro" id="IPR050440">
    <property type="entry name" value="Laminin/Netrin_ECM"/>
</dbReference>
<dbReference type="FunFam" id="2.60.120.260:FF:000017">
    <property type="entry name" value="Laminin subunit alpha 2"/>
    <property type="match status" value="1"/>
</dbReference>
<keyword evidence="7 14" id="KW-0175">Coiled coil</keyword>
<feature type="domain" description="Laminin EGF-like" evidence="17">
    <location>
        <begin position="1548"/>
        <end position="1604"/>
    </location>
</feature>
<evidence type="ECO:0000256" key="14">
    <source>
        <dbReference type="SAM" id="Coils"/>
    </source>
</evidence>
<feature type="domain" description="Laminin G" evidence="16">
    <location>
        <begin position="2693"/>
        <end position="2864"/>
    </location>
</feature>
<feature type="domain" description="Laminin EGF-like" evidence="17">
    <location>
        <begin position="752"/>
        <end position="801"/>
    </location>
</feature>
<feature type="domain" description="Laminin G" evidence="16">
    <location>
        <begin position="2906"/>
        <end position="3077"/>
    </location>
</feature>
<name>A0AAV2IFI4_LYMST</name>
<dbReference type="InterPro" id="IPR009254">
    <property type="entry name" value="Laminin_aI"/>
</dbReference>
<feature type="disulfide bond" evidence="12">
    <location>
        <begin position="3231"/>
        <end position="3258"/>
    </location>
</feature>
<feature type="disulfide bond" evidence="13">
    <location>
        <begin position="1154"/>
        <end position="1166"/>
    </location>
</feature>
<gene>
    <name evidence="20" type="ORF">GSLYS_00017166001</name>
</gene>
<keyword evidence="2" id="KW-0964">Secreted</keyword>
<dbReference type="FunFam" id="2.10.25.10:FF:000090">
    <property type="entry name" value="laminin subunit alpha"/>
    <property type="match status" value="1"/>
</dbReference>
<dbReference type="SMART" id="SM00282">
    <property type="entry name" value="LamG"/>
    <property type="match status" value="5"/>
</dbReference>
<feature type="domain" description="Laminin EGF-like" evidence="17">
    <location>
        <begin position="961"/>
        <end position="1008"/>
    </location>
</feature>
<evidence type="ECO:0000259" key="18">
    <source>
        <dbReference type="PROSITE" id="PS51115"/>
    </source>
</evidence>
<dbReference type="CDD" id="cd00055">
    <property type="entry name" value="EGF_Lam"/>
    <property type="match status" value="17"/>
</dbReference>
<evidence type="ECO:0000256" key="1">
    <source>
        <dbReference type="ARBA" id="ARBA00004302"/>
    </source>
</evidence>
<dbReference type="SUPFAM" id="SSF57196">
    <property type="entry name" value="EGF/Laminin"/>
    <property type="match status" value="14"/>
</dbReference>
<feature type="signal peptide" evidence="15">
    <location>
        <begin position="1"/>
        <end position="24"/>
    </location>
</feature>
<dbReference type="InterPro" id="IPR013320">
    <property type="entry name" value="ConA-like_dom_sf"/>
</dbReference>
<feature type="domain" description="Laminin EGF-like" evidence="17">
    <location>
        <begin position="1154"/>
        <end position="1205"/>
    </location>
</feature>
<evidence type="ECO:0000313" key="20">
    <source>
        <dbReference type="EMBL" id="CAL1543632.1"/>
    </source>
</evidence>
<dbReference type="Gene3D" id="2.10.25.10">
    <property type="entry name" value="Laminin"/>
    <property type="match status" value="16"/>
</dbReference>
<feature type="disulfide bond" evidence="13">
    <location>
        <begin position="483"/>
        <end position="492"/>
    </location>
</feature>
<evidence type="ECO:0000256" key="13">
    <source>
        <dbReference type="PROSITE-ProRule" id="PRU00460"/>
    </source>
</evidence>
<dbReference type="GO" id="GO:0045995">
    <property type="term" value="P:regulation of embryonic development"/>
    <property type="evidence" value="ECO:0007669"/>
    <property type="project" value="InterPro"/>
</dbReference>
<dbReference type="GO" id="GO:0009887">
    <property type="term" value="P:animal organ morphogenesis"/>
    <property type="evidence" value="ECO:0007669"/>
    <property type="project" value="TreeGrafter"/>
</dbReference>
<dbReference type="SMART" id="SM00180">
    <property type="entry name" value="EGF_Lam"/>
    <property type="match status" value="17"/>
</dbReference>
<keyword evidence="10 13" id="KW-0424">Laminin EGF-like domain</keyword>
<feature type="coiled-coil region" evidence="14">
    <location>
        <begin position="2103"/>
        <end position="2130"/>
    </location>
</feature>
<dbReference type="InterPro" id="IPR056863">
    <property type="entry name" value="LMN_ATRN_NET-like_EGF"/>
</dbReference>
<reference evidence="20 21" key="1">
    <citation type="submission" date="2024-04" db="EMBL/GenBank/DDBJ databases">
        <authorList>
            <consortium name="Genoscope - CEA"/>
            <person name="William W."/>
        </authorList>
    </citation>
    <scope>NUCLEOTIDE SEQUENCE [LARGE SCALE GENOMIC DNA]</scope>
</reference>
<sequence>MRPAGVQVWTGLFLACVYLEVALGQGEQEDLNGLFPLVFNLAAKAKISANATCGESKPELFCKLVEHVRIFPAENRHCDICDAMSNNSLQRHPITNAIDGSNRWWQSPTLTNGAGYNHVTITVDMGQIYQVAYVIVKAANAPRPGNWILERSIDGVVYRPWQYFAMSDKECRDAYRIQPTVGVPTFLGDNEVICTSRYSALDPYENGEIFVSLVNGRPGVFQPSQDLLEFTSARYVRLRLQKIRTLNADLMTYDSIDPRVVDETVTRRYYYSIKDISIGGQCICYGHATHCLRHETLPDRLRCYCLHNTAGDNCEKCLPMFNNKPWQVGGIQNLGCEECNCHGKADACYYNATVDALGLGLNMNEEIDGGGVCLNCRDYTTGVNCERCIDGYYRPLGMTPQMRFPCRPCNCKESPTTTGQCVLDDSRVDQGLNPGDCICKRGYTGSSCNSCEIGYYGYPNCRPCLCNVAGSVDPSACDRACVCKANVDGSRCDRCKQGFFNLEQSNLDGCTECFCFGVSKTCDSVAWGLTQVNDLNGWKLDTLEPGGITLIPLPNNGWLETQTYADNIDPRSYSRKEDIHYWVAPPSYLGNRVSSYGGYLQYTVKYSLDDDVARRYHLTEPSFVLEGFNMSISSEKERLRENVENVKKIRLHEGSWFHLDSQQPVTRKEMMTVLYNLNRLMLRATYHTAQDTVSLKGVLLDIASPMVMDNSSLKTVEQCRCPEGYAGLSCESCSPGWRRINNKLFEGICRKCECYNHASECDSITGQCINCRHSTVGNRCDRCLPGFYGDPRHGSPDDCKPCACPLTSGNNFFAEKCETRPTAQDRSAYECLNCRPGYMGSRCEMCAPGYFGNPTEPGGSCRRCNCGGDPRQPVLCNNVTGTCTSCSSNTEGDYCERCKAGFYGSAVNGDCRPCDCFDRGSNNFQCHPRNGQCSCRERYTGRRCDRCQPGYGNVERGCERCNCHRQGSESVDCDPVSGQCTCRTGIGGLYCDECDKGYYEFSRAGCKRCNCYGAGTNNTVDCEPVSGRCICKPGVAGNKCDRCELNHYGIGSGKGCSPCSCSNIGSTNVECDAVTGQCSCKPGVGGIKCDQCLPGYYGYSRLGCERCEPCDKPGHICDQTTGQCVCPPNMEGPKCEKCITNGWGFDPDGGCKLCNCSLAGSQSQQCDPKTGQCTCMHGYQGLMCDYCGLGFYDTLTNCTNCDCHQPGVLEDTCTESLCECDSLGSCFCKKNVEGRNCDKCRLGTFSLKKDNPDGCTECYCFHRSQSCQQAPYVYSEVNNILKRIDGQPVTMKYGYQVINSADVYIPTDKSDQPLYWELKNFTRDMILSYNGKLKFMHYFESPSIDITTAVSAPLAVLIGNGIQIHAKTSLLEPGNLMQVEIKLNEHEWTLGDQSRPLTRRIMMVVLQNVQAILIRAAQDGTATNAELDSIILDRAGPKSGATDSDQNFASGVEICMCPDRYSGESCQNPGPGYYREIPNITGTNLDTVESIIGNVKPCYCNNHSTLCDAETGLCQDCKDNTVGNYCDKCTDGYFGVATKGNSNDCQPCACPLAASSNNFSPTCVSDRRGIVCTACQEGYTGRQCDSCSSGYYGNPKTLGERCKPCHCNPEGSLNLLCDAVSGQCTCISGISGRNCDECSDPTFGVQNGQCISCYTGCTGILLDDLKNLSIPLNKINISGAAYPWEQLYRFEAEANELKGKLSGAQAAGIKELDNMMKEAQRYNSIADNLVNRVNSTGTKACKIKDSASEVLKNATEIDKLIKQTFEDIKKLVEGLEDLVQRILYNQSGIDMTAALNNSYEILKEILSRNFKPADDAAKQENTLAEKLSESIYAFINQSRLNDTALKNQISDITRRLKDLIEQSEKADRTTNEANDLIQKLWTIQYNKNKTKIYKLKNTPIIWKISINSMQLNVEIMKRSMFLLEMDLSELINEIRKLKSAAEDIIDNAKELLSKAEVNLISSTGQDGILDTALEDLADKVNNLIKSMPRLRENVNDAFKHQNKLKEQADLIMNQKMSATNFIKMEHIDLLTLKFNVIQLLMVCKADVSNITKSQNGSHDSSWDSSEYFVLLDYKFYFCSSLFSKTRDFAEDAVRAARAYQDIVDAINEARKSAEDALKAAKESVDIAKVEDLQEEVQDLVQKKIILNLIHLFTTFLPTGLNDLLKTVDMELEKVNDKHKSNADVLEEIKRKLNLLPSGKYSFSSDIADIVSRIQKKSQDAETTADKAIELVKKLNATMMHMHDDLKPPDYDDFNFEIESQCKKSRDNIRNITTRTSQVENNISRVRQKMNDISYDLENLKAKISDARSRVNDMKMSLLADGQCYRSYRSPLLPSSTNEIRFGFKLNDTSSDMLIILLQQSTQEYFAAEIRDKKVRLSWDSGKGPGIVSHNQELEINKWYQVLAKRVGTIGQLKVWNMEKGTEQSSKMEIATVGAGCSLMNLNENATVLLAGSSRNYKIPEGITRKNFVGCLGDVFLDSKKIGVYNYKTDVKDHCAGCDEVYQSAVASSKVYVFNGRGFASFKIKNYESMRTRMELEFKTFWENSRIFFIGNTAMGDYFSIELQEGRIYVRYYMGGISSGFGHTTNTYNNNQWTKIIFNRRARDASLLVGTERIDMKSGPGNQTGLDLPPDSIMYFGGIPTSLVTNKFKGINDTQYFFGCMRNLNVGNLSPDDDTSQLVGVQASSGCRENGIHNVGFNGDGYLMLQSDKLDFSSQKNDISLTFVTKKENAIIIIARDIPSENFYSILLEHGELVAIVEDSRPSPPVRLNSERKYNDGNMHCVSLVKDGSQIQLMVDDVIVALGESRDVKFENTGDLYLGGSPIAVDDITPTASKLDGCISDIIANGVLLSMGDAKQYKRANVGQCKFSIDLSTPVVAPRSLEAPPPNDVSSPTACVQEPKYEAEDNAKSVANTASFFAEIFKVNPDDLSINFVFEFEFRTYYPNGLFGYLANNDKSFYFGIQLRNGRLEIAYTYQDRISRVNFEGVANDGKWHSVHIMKSNNTLTVKFDRLAKSGLIDQVLNIALPLHLGGPADRKEFINSNIDLVDHSVRGCIRSLAVNNVPINITDTQVIQDVTGCFKNVEPGVYFGGDGWGMYANDFVIKSNFIISLEFRTTSQDGILVSASDPARGMGITLELHDGKLKFALRNSAGLYRVETGNENLYHFCDNKWHNVRATLTNESLSISADFEPFVKVNVEGMQKNIKTENPLFIGGFELAFTQVASLSSDMFIGCLKNLALDYANVDWYSLVNQKNVMKTACPTS</sequence>
<feature type="disulfide bond" evidence="13">
    <location>
        <begin position="961"/>
        <end position="973"/>
    </location>
</feature>
<dbReference type="GO" id="GO:0005102">
    <property type="term" value="F:signaling receptor binding"/>
    <property type="evidence" value="ECO:0007669"/>
    <property type="project" value="InterPro"/>
</dbReference>
<dbReference type="PROSITE" id="PS50025">
    <property type="entry name" value="LAM_G_DOMAIN"/>
    <property type="match status" value="5"/>
</dbReference>
<feature type="domain" description="Laminin G" evidence="16">
    <location>
        <begin position="2508"/>
        <end position="2686"/>
    </location>
</feature>
<feature type="disulfide bond" evidence="13">
    <location>
        <begin position="886"/>
        <end position="895"/>
    </location>
</feature>
<keyword evidence="5" id="KW-0677">Repeat</keyword>
<feature type="disulfide bond" evidence="12">
    <location>
        <begin position="2837"/>
        <end position="2864"/>
    </location>
</feature>
<evidence type="ECO:0000256" key="15">
    <source>
        <dbReference type="SAM" id="SignalP"/>
    </source>
</evidence>
<feature type="domain" description="Laminin G" evidence="16">
    <location>
        <begin position="3082"/>
        <end position="3258"/>
    </location>
</feature>
<feature type="domain" description="Laminin EGF-like" evidence="17">
    <location>
        <begin position="864"/>
        <end position="913"/>
    </location>
</feature>
<evidence type="ECO:0000259" key="17">
    <source>
        <dbReference type="PROSITE" id="PS50027"/>
    </source>
</evidence>
<feature type="domain" description="Laminin EGF-like" evidence="17">
    <location>
        <begin position="1059"/>
        <end position="1106"/>
    </location>
</feature>
<feature type="disulfide bond" evidence="13">
    <location>
        <begin position="1517"/>
        <end position="1526"/>
    </location>
</feature>
<dbReference type="PROSITE" id="PS50027">
    <property type="entry name" value="EGF_LAM_2"/>
    <property type="match status" value="11"/>
</dbReference>
<feature type="domain" description="Laminin EGF-like" evidence="17">
    <location>
        <begin position="1009"/>
        <end position="1058"/>
    </location>
</feature>
<feature type="coiled-coil region" evidence="14">
    <location>
        <begin position="1927"/>
        <end position="1993"/>
    </location>
</feature>
<feature type="domain" description="Laminin EGF-like" evidence="17">
    <location>
        <begin position="1498"/>
        <end position="1547"/>
    </location>
</feature>
<dbReference type="Pfam" id="PF24973">
    <property type="entry name" value="EGF_LMN_ATRN"/>
    <property type="match status" value="1"/>
</dbReference>
<feature type="coiled-coil region" evidence="14">
    <location>
        <begin position="1849"/>
        <end position="1879"/>
    </location>
</feature>
<dbReference type="Pfam" id="PF06008">
    <property type="entry name" value="Laminin_I"/>
    <property type="match status" value="1"/>
</dbReference>
<comment type="caution">
    <text evidence="13">Lacks conserved residue(s) required for the propagation of feature annotation.</text>
</comment>
<dbReference type="Pfam" id="PF00054">
    <property type="entry name" value="Laminin_G_1"/>
    <property type="match status" value="3"/>
</dbReference>
<evidence type="ECO:0000256" key="4">
    <source>
        <dbReference type="ARBA" id="ARBA00022729"/>
    </source>
</evidence>
<feature type="disulfide bond" evidence="12">
    <location>
        <begin position="2659"/>
        <end position="2686"/>
    </location>
</feature>
<feature type="disulfide bond" evidence="13">
    <location>
        <begin position="914"/>
        <end position="926"/>
    </location>
</feature>
<dbReference type="FunFam" id="2.10.25.10:FF:000188">
    <property type="entry name" value="Laminin subunit gamma 2"/>
    <property type="match status" value="1"/>
</dbReference>
<feature type="domain" description="Laminin EGF-like" evidence="17">
    <location>
        <begin position="1605"/>
        <end position="1652"/>
    </location>
</feature>
<dbReference type="Pfam" id="PF00055">
    <property type="entry name" value="Laminin_N"/>
    <property type="match status" value="1"/>
</dbReference>
<evidence type="ECO:0000256" key="8">
    <source>
        <dbReference type="ARBA" id="ARBA00023157"/>
    </source>
</evidence>
<dbReference type="FunFam" id="2.10.25.10:FF:000074">
    <property type="entry name" value="Laminin subunit alpha"/>
    <property type="match status" value="2"/>
</dbReference>
<evidence type="ECO:0008006" key="22">
    <source>
        <dbReference type="Google" id="ProtNLM"/>
    </source>
</evidence>